<name>A0A9D1G0P4_9FIRM</name>
<proteinExistence type="predicted"/>
<comment type="caution">
    <text evidence="2">The sequence shown here is derived from an EMBL/GenBank/DDBJ whole genome shotgun (WGS) entry which is preliminary data.</text>
</comment>
<sequence>MKKMMCVLLAALLALVLALAHGAAGHLPAPPDGIARSQYAGWSGVLRLWLHTDWQTGSGSLATWLNRCLESFEARHPGVYIQVKTVSAQTIAQFAQGEINPPDLLVFSPGALKSGAHLFSLKGNVLPGLEQCGQTGGSNCAVPIAMGGYAMACRTGLSPAEDFATCTLLAPADGAGNCAALTALCAGTRATAGEEAPKAGTGMDLGLPAAPLEPTPTPLRAARSEGMPLPTGFSFDESAYSTFARKEADAILATQRELCQLAAASDAGTAPDWTAYTGEPFTDQLALFAIVDWPREDIEARRALGEELLAHLLSEESQAQLTRVRALRTTPGEALYGAQNGMAQLEAAYLNARILAPNAFDAHWQDKAQTIFALFAEGRISASTAYERLAAALAR</sequence>
<keyword evidence="1" id="KW-0732">Signal</keyword>
<evidence type="ECO:0000313" key="3">
    <source>
        <dbReference type="Proteomes" id="UP000824140"/>
    </source>
</evidence>
<organism evidence="2 3">
    <name type="scientific">Candidatus Alectryocaccomicrobium excrementavium</name>
    <dbReference type="NCBI Taxonomy" id="2840668"/>
    <lineage>
        <taxon>Bacteria</taxon>
        <taxon>Bacillati</taxon>
        <taxon>Bacillota</taxon>
        <taxon>Clostridia</taxon>
        <taxon>Candidatus Alectryocaccomicrobium</taxon>
    </lineage>
</organism>
<reference evidence="2" key="2">
    <citation type="journal article" date="2021" name="PeerJ">
        <title>Extensive microbial diversity within the chicken gut microbiome revealed by metagenomics and culture.</title>
        <authorList>
            <person name="Gilroy R."/>
            <person name="Ravi A."/>
            <person name="Getino M."/>
            <person name="Pursley I."/>
            <person name="Horton D.L."/>
            <person name="Alikhan N.F."/>
            <person name="Baker D."/>
            <person name="Gharbi K."/>
            <person name="Hall N."/>
            <person name="Watson M."/>
            <person name="Adriaenssens E.M."/>
            <person name="Foster-Nyarko E."/>
            <person name="Jarju S."/>
            <person name="Secka A."/>
            <person name="Antonio M."/>
            <person name="Oren A."/>
            <person name="Chaudhuri R.R."/>
            <person name="La Ragione R."/>
            <person name="Hildebrand F."/>
            <person name="Pallen M.J."/>
        </authorList>
    </citation>
    <scope>NUCLEOTIDE SEQUENCE</scope>
    <source>
        <strain evidence="2">13766</strain>
    </source>
</reference>
<feature type="chain" id="PRO_5038955253" evidence="1">
    <location>
        <begin position="24"/>
        <end position="395"/>
    </location>
</feature>
<dbReference type="Proteomes" id="UP000824140">
    <property type="component" value="Unassembled WGS sequence"/>
</dbReference>
<reference evidence="2" key="1">
    <citation type="submission" date="2020-10" db="EMBL/GenBank/DDBJ databases">
        <authorList>
            <person name="Gilroy R."/>
        </authorList>
    </citation>
    <scope>NUCLEOTIDE SEQUENCE</scope>
    <source>
        <strain evidence="2">13766</strain>
    </source>
</reference>
<dbReference type="SUPFAM" id="SSF53850">
    <property type="entry name" value="Periplasmic binding protein-like II"/>
    <property type="match status" value="1"/>
</dbReference>
<evidence type="ECO:0000256" key="1">
    <source>
        <dbReference type="SAM" id="SignalP"/>
    </source>
</evidence>
<protein>
    <submittedName>
        <fullName evidence="2">Uncharacterized protein</fullName>
    </submittedName>
</protein>
<gene>
    <name evidence="2" type="ORF">IAA84_08165</name>
</gene>
<dbReference type="EMBL" id="DVJN01000164">
    <property type="protein sequence ID" value="HIS92971.1"/>
    <property type="molecule type" value="Genomic_DNA"/>
</dbReference>
<feature type="signal peptide" evidence="1">
    <location>
        <begin position="1"/>
        <end position="23"/>
    </location>
</feature>
<accession>A0A9D1G0P4</accession>
<dbReference type="AlphaFoldDB" id="A0A9D1G0P4"/>
<evidence type="ECO:0000313" key="2">
    <source>
        <dbReference type="EMBL" id="HIS92971.1"/>
    </source>
</evidence>